<evidence type="ECO:0000313" key="2">
    <source>
        <dbReference type="EMBL" id="CAK1595663.1"/>
    </source>
</evidence>
<dbReference type="PANTHER" id="PTHR19446">
    <property type="entry name" value="REVERSE TRANSCRIPTASES"/>
    <property type="match status" value="1"/>
</dbReference>
<dbReference type="Pfam" id="PF00078">
    <property type="entry name" value="RVT_1"/>
    <property type="match status" value="1"/>
</dbReference>
<dbReference type="EMBL" id="CAVLGL010000093">
    <property type="protein sequence ID" value="CAK1595663.1"/>
    <property type="molecule type" value="Genomic_DNA"/>
</dbReference>
<dbReference type="AlphaFoldDB" id="A0AAV1LJQ3"/>
<proteinExistence type="predicted"/>
<organism evidence="2 3">
    <name type="scientific">Parnassius mnemosyne</name>
    <name type="common">clouded apollo</name>
    <dbReference type="NCBI Taxonomy" id="213953"/>
    <lineage>
        <taxon>Eukaryota</taxon>
        <taxon>Metazoa</taxon>
        <taxon>Ecdysozoa</taxon>
        <taxon>Arthropoda</taxon>
        <taxon>Hexapoda</taxon>
        <taxon>Insecta</taxon>
        <taxon>Pterygota</taxon>
        <taxon>Neoptera</taxon>
        <taxon>Endopterygota</taxon>
        <taxon>Lepidoptera</taxon>
        <taxon>Glossata</taxon>
        <taxon>Ditrysia</taxon>
        <taxon>Papilionoidea</taxon>
        <taxon>Papilionidae</taxon>
        <taxon>Parnassiinae</taxon>
        <taxon>Parnassini</taxon>
        <taxon>Parnassius</taxon>
        <taxon>Driopa</taxon>
    </lineage>
</organism>
<accession>A0AAV1LJQ3</accession>
<reference evidence="2 3" key="1">
    <citation type="submission" date="2023-11" db="EMBL/GenBank/DDBJ databases">
        <authorList>
            <person name="Hedman E."/>
            <person name="Englund M."/>
            <person name="Stromberg M."/>
            <person name="Nyberg Akerstrom W."/>
            <person name="Nylinder S."/>
            <person name="Jareborg N."/>
            <person name="Kallberg Y."/>
            <person name="Kronander E."/>
        </authorList>
    </citation>
    <scope>NUCLEOTIDE SEQUENCE [LARGE SCALE GENOMIC DNA]</scope>
</reference>
<comment type="caution">
    <text evidence="2">The sequence shown here is derived from an EMBL/GenBank/DDBJ whole genome shotgun (WGS) entry which is preliminary data.</text>
</comment>
<protein>
    <recommendedName>
        <fullName evidence="1">Reverse transcriptase domain-containing protein</fullName>
    </recommendedName>
</protein>
<sequence length="104" mass="11816">MTKTVVVPIIKNKTGDASKLSNYRPISLAIDIAKVLDGLIDIQLRQHLQFLDAQFGFRPGLSTEMAILNLKHTVQYYTQRSTPVYACFLDLSKALDLVSYDRLW</sequence>
<feature type="domain" description="Reverse transcriptase" evidence="1">
    <location>
        <begin position="14"/>
        <end position="103"/>
    </location>
</feature>
<gene>
    <name evidence="2" type="ORF">PARMNEM_LOCUS15104</name>
</gene>
<name>A0AAV1LJQ3_9NEOP</name>
<dbReference type="InterPro" id="IPR000477">
    <property type="entry name" value="RT_dom"/>
</dbReference>
<dbReference type="Proteomes" id="UP001314205">
    <property type="component" value="Unassembled WGS sequence"/>
</dbReference>
<evidence type="ECO:0000313" key="3">
    <source>
        <dbReference type="Proteomes" id="UP001314205"/>
    </source>
</evidence>
<evidence type="ECO:0000259" key="1">
    <source>
        <dbReference type="Pfam" id="PF00078"/>
    </source>
</evidence>
<keyword evidence="3" id="KW-1185">Reference proteome</keyword>